<dbReference type="RefSeq" id="WP_235058519.1">
    <property type="nucleotide sequence ID" value="NZ_JAKFHA010000058.1"/>
</dbReference>
<feature type="compositionally biased region" description="Pro residues" evidence="1">
    <location>
        <begin position="38"/>
        <end position="54"/>
    </location>
</feature>
<dbReference type="InterPro" id="IPR026004">
    <property type="entry name" value="Septum_form"/>
</dbReference>
<evidence type="ECO:0000256" key="1">
    <source>
        <dbReference type="SAM" id="MobiDB-lite"/>
    </source>
</evidence>
<dbReference type="Pfam" id="PF13845">
    <property type="entry name" value="Septum_form"/>
    <property type="match status" value="1"/>
</dbReference>
<evidence type="ECO:0000313" key="5">
    <source>
        <dbReference type="EMBL" id="MCF2533754.1"/>
    </source>
</evidence>
<keyword evidence="6" id="KW-1185">Reference proteome</keyword>
<keyword evidence="2" id="KW-0472">Membrane</keyword>
<name>A0AA41QBB1_9ACTN</name>
<organism evidence="5 6">
    <name type="scientific">Yinghuangia soli</name>
    <dbReference type="NCBI Taxonomy" id="2908204"/>
    <lineage>
        <taxon>Bacteria</taxon>
        <taxon>Bacillati</taxon>
        <taxon>Actinomycetota</taxon>
        <taxon>Actinomycetes</taxon>
        <taxon>Kitasatosporales</taxon>
        <taxon>Streptomycetaceae</taxon>
        <taxon>Yinghuangia</taxon>
    </lineage>
</organism>
<feature type="transmembrane region" description="Helical" evidence="2">
    <location>
        <begin position="133"/>
        <end position="157"/>
    </location>
</feature>
<reference evidence="5" key="1">
    <citation type="submission" date="2022-01" db="EMBL/GenBank/DDBJ databases">
        <title>Genome-Based Taxonomic Classification of the Phylum Actinobacteria.</title>
        <authorList>
            <person name="Gao Y."/>
        </authorList>
    </citation>
    <scope>NUCLEOTIDE SEQUENCE</scope>
    <source>
        <strain evidence="5">KLBMP 8922</strain>
    </source>
</reference>
<keyword evidence="2" id="KW-1133">Transmembrane helix</keyword>
<dbReference type="EMBL" id="JAKFHA010000058">
    <property type="protein sequence ID" value="MCF2533754.1"/>
    <property type="molecule type" value="Genomic_DNA"/>
</dbReference>
<accession>A0AA41QBB1</accession>
<gene>
    <name evidence="5" type="ORF">LZ495_41960</name>
</gene>
<sequence length="293" mass="29322">MDDKPPAGAPQEDAPTGSAPPEHAVPEDAVPEKASPENAPPGNVPPFPGGPGPAGPYGGPGPYGGHDPFGPYPYGPYPYAPYGYGPPAVRTSGLAIASLVTALTLCMLPVGVVLGIMAITAIRNEEGLEGRGLALAGISVSAVGTILGVFLLIGIAAGDREGTGGGHGGPSTVTASELRPGDCFFASAMVGLEPTPGSEPRVLRMNCSLPHSGEVFAVVPLSPPADPTEAQLDTDARERCLQAAAGYVAKSGASVTSETVGFFRPTAAAWSGSSRTAVCVVQDAGVRFSPPAT</sequence>
<evidence type="ECO:0000256" key="2">
    <source>
        <dbReference type="SAM" id="Phobius"/>
    </source>
</evidence>
<proteinExistence type="predicted"/>
<feature type="transmembrane region" description="Helical" evidence="2">
    <location>
        <begin position="94"/>
        <end position="121"/>
    </location>
</feature>
<evidence type="ECO:0000259" key="4">
    <source>
        <dbReference type="Pfam" id="PF13845"/>
    </source>
</evidence>
<evidence type="ECO:0000259" key="3">
    <source>
        <dbReference type="Pfam" id="PF13828"/>
    </source>
</evidence>
<feature type="domain" description="DUF4190" evidence="3">
    <location>
        <begin position="94"/>
        <end position="150"/>
    </location>
</feature>
<dbReference type="InterPro" id="IPR025241">
    <property type="entry name" value="DUF4190"/>
</dbReference>
<keyword evidence="2" id="KW-0812">Transmembrane</keyword>
<comment type="caution">
    <text evidence="5">The sequence shown here is derived from an EMBL/GenBank/DDBJ whole genome shotgun (WGS) entry which is preliminary data.</text>
</comment>
<dbReference type="AlphaFoldDB" id="A0AA41QBB1"/>
<feature type="domain" description="Septum formation-related" evidence="4">
    <location>
        <begin position="204"/>
        <end position="279"/>
    </location>
</feature>
<dbReference type="Pfam" id="PF13828">
    <property type="entry name" value="DUF4190"/>
    <property type="match status" value="1"/>
</dbReference>
<feature type="compositionally biased region" description="Basic and acidic residues" evidence="1">
    <location>
        <begin position="24"/>
        <end position="35"/>
    </location>
</feature>
<dbReference type="Proteomes" id="UP001165378">
    <property type="component" value="Unassembled WGS sequence"/>
</dbReference>
<protein>
    <submittedName>
        <fullName evidence="5">DUF4190 domain-containing protein</fullName>
    </submittedName>
</protein>
<feature type="region of interest" description="Disordered" evidence="1">
    <location>
        <begin position="1"/>
        <end position="62"/>
    </location>
</feature>
<evidence type="ECO:0000313" key="6">
    <source>
        <dbReference type="Proteomes" id="UP001165378"/>
    </source>
</evidence>